<dbReference type="Proteomes" id="UP001055811">
    <property type="component" value="Linkage Group LG03"/>
</dbReference>
<comment type="caution">
    <text evidence="1">The sequence shown here is derived from an EMBL/GenBank/DDBJ whole genome shotgun (WGS) entry which is preliminary data.</text>
</comment>
<reference evidence="2" key="1">
    <citation type="journal article" date="2022" name="Mol. Ecol. Resour.">
        <title>The genomes of chicory, endive, great burdock and yacon provide insights into Asteraceae palaeo-polyploidization history and plant inulin production.</title>
        <authorList>
            <person name="Fan W."/>
            <person name="Wang S."/>
            <person name="Wang H."/>
            <person name="Wang A."/>
            <person name="Jiang F."/>
            <person name="Liu H."/>
            <person name="Zhao H."/>
            <person name="Xu D."/>
            <person name="Zhang Y."/>
        </authorList>
    </citation>
    <scope>NUCLEOTIDE SEQUENCE [LARGE SCALE GENOMIC DNA]</scope>
    <source>
        <strain evidence="2">cv. Punajuju</strain>
    </source>
</reference>
<gene>
    <name evidence="1" type="ORF">L2E82_19170</name>
</gene>
<organism evidence="1 2">
    <name type="scientific">Cichorium intybus</name>
    <name type="common">Chicory</name>
    <dbReference type="NCBI Taxonomy" id="13427"/>
    <lineage>
        <taxon>Eukaryota</taxon>
        <taxon>Viridiplantae</taxon>
        <taxon>Streptophyta</taxon>
        <taxon>Embryophyta</taxon>
        <taxon>Tracheophyta</taxon>
        <taxon>Spermatophyta</taxon>
        <taxon>Magnoliopsida</taxon>
        <taxon>eudicotyledons</taxon>
        <taxon>Gunneridae</taxon>
        <taxon>Pentapetalae</taxon>
        <taxon>asterids</taxon>
        <taxon>campanulids</taxon>
        <taxon>Asterales</taxon>
        <taxon>Asteraceae</taxon>
        <taxon>Cichorioideae</taxon>
        <taxon>Cichorieae</taxon>
        <taxon>Cichoriinae</taxon>
        <taxon>Cichorium</taxon>
    </lineage>
</organism>
<evidence type="ECO:0000313" key="2">
    <source>
        <dbReference type="Proteomes" id="UP001055811"/>
    </source>
</evidence>
<name>A0ACB9FC89_CICIN</name>
<evidence type="ECO:0000313" key="1">
    <source>
        <dbReference type="EMBL" id="KAI3768470.1"/>
    </source>
</evidence>
<sequence>MSASKQYQIDLGSSRNRKDKDMASLLFMLLRTKHRTLTCAPTNVAVVGVAKRVLSLVSDHDLGCHSYGFGDIVLFGNKERMKIRDDHEELLDVFLDNRIIALSSGLRQWKFYVNGMIQFLENPMKEYHRLIVSPKPKIIETSKKKSERKPHENSEEKQLTFEEFAMKRFNVFGTKLISCIRSLYTHFPTSTISLSYAKKLYHSINLVQMVGESVKEIVTSNKSLNEAFNEKEVSNFDKLHFMKLRLRKTESFLHSKRFVMHLSSQNL</sequence>
<dbReference type="EMBL" id="CM042011">
    <property type="protein sequence ID" value="KAI3768470.1"/>
    <property type="molecule type" value="Genomic_DNA"/>
</dbReference>
<keyword evidence="2" id="KW-1185">Reference proteome</keyword>
<proteinExistence type="predicted"/>
<reference evidence="1 2" key="2">
    <citation type="journal article" date="2022" name="Mol. Ecol. Resour.">
        <title>The genomes of chicory, endive, great burdock and yacon provide insights into Asteraceae paleo-polyploidization history and plant inulin production.</title>
        <authorList>
            <person name="Fan W."/>
            <person name="Wang S."/>
            <person name="Wang H."/>
            <person name="Wang A."/>
            <person name="Jiang F."/>
            <person name="Liu H."/>
            <person name="Zhao H."/>
            <person name="Xu D."/>
            <person name="Zhang Y."/>
        </authorList>
    </citation>
    <scope>NUCLEOTIDE SEQUENCE [LARGE SCALE GENOMIC DNA]</scope>
    <source>
        <strain evidence="2">cv. Punajuju</strain>
        <tissue evidence="1">Leaves</tissue>
    </source>
</reference>
<accession>A0ACB9FC89</accession>
<protein>
    <submittedName>
        <fullName evidence="1">Uncharacterized protein</fullName>
    </submittedName>
</protein>